<feature type="region of interest" description="Disordered" evidence="1">
    <location>
        <begin position="1"/>
        <end position="31"/>
    </location>
</feature>
<dbReference type="Proteomes" id="UP001279734">
    <property type="component" value="Unassembled WGS sequence"/>
</dbReference>
<organism evidence="2 3">
    <name type="scientific">Nepenthes gracilis</name>
    <name type="common">Slender pitcher plant</name>
    <dbReference type="NCBI Taxonomy" id="150966"/>
    <lineage>
        <taxon>Eukaryota</taxon>
        <taxon>Viridiplantae</taxon>
        <taxon>Streptophyta</taxon>
        <taxon>Embryophyta</taxon>
        <taxon>Tracheophyta</taxon>
        <taxon>Spermatophyta</taxon>
        <taxon>Magnoliopsida</taxon>
        <taxon>eudicotyledons</taxon>
        <taxon>Gunneridae</taxon>
        <taxon>Pentapetalae</taxon>
        <taxon>Caryophyllales</taxon>
        <taxon>Nepenthaceae</taxon>
        <taxon>Nepenthes</taxon>
    </lineage>
</organism>
<evidence type="ECO:0000313" key="2">
    <source>
        <dbReference type="EMBL" id="GMH31890.1"/>
    </source>
</evidence>
<name>A0AAD3Y8K9_NEPGR</name>
<dbReference type="EMBL" id="BSYO01000043">
    <property type="protein sequence ID" value="GMH31890.1"/>
    <property type="molecule type" value="Genomic_DNA"/>
</dbReference>
<proteinExistence type="predicted"/>
<dbReference type="AlphaFoldDB" id="A0AAD3Y8K9"/>
<gene>
    <name evidence="2" type="ORF">Nepgr_033734</name>
</gene>
<comment type="caution">
    <text evidence="2">The sequence shown here is derived from an EMBL/GenBank/DDBJ whole genome shotgun (WGS) entry which is preliminary data.</text>
</comment>
<accession>A0AAD3Y8K9</accession>
<keyword evidence="3" id="KW-1185">Reference proteome</keyword>
<evidence type="ECO:0000313" key="3">
    <source>
        <dbReference type="Proteomes" id="UP001279734"/>
    </source>
</evidence>
<protein>
    <submittedName>
        <fullName evidence="2">Uncharacterized protein</fullName>
    </submittedName>
</protein>
<sequence length="103" mass="11238">MYKATRRMLPLPPSSPGPATKNPSSPKEIVKEHHAAIPTSNSFEILLEEDIGSCFSGPPHHDTSMRSLVTNRDSITSQPPDLSCRLVGHCVLEELATCAMIRT</sequence>
<reference evidence="2" key="1">
    <citation type="submission" date="2023-05" db="EMBL/GenBank/DDBJ databases">
        <title>Nepenthes gracilis genome sequencing.</title>
        <authorList>
            <person name="Fukushima K."/>
        </authorList>
    </citation>
    <scope>NUCLEOTIDE SEQUENCE</scope>
    <source>
        <strain evidence="2">SING2019-196</strain>
    </source>
</reference>
<evidence type="ECO:0000256" key="1">
    <source>
        <dbReference type="SAM" id="MobiDB-lite"/>
    </source>
</evidence>